<dbReference type="AlphaFoldDB" id="A0AAW1U659"/>
<sequence>MASLRLLVSVCSWFFRNSLATLSPMCDLQAPVSRRAWSGLSKIRAVHAVGYPYLVSRLGMCGSGKVSRLSGACLVSLYATREVPAMTPDLPHLEQNRTGEGGFGTSISCMPVVPTSPTLQKWFRWWW</sequence>
<name>A0AAW1U659_9CUCU</name>
<dbReference type="EMBL" id="JARQZJ010000035">
    <property type="protein sequence ID" value="KAK9876168.1"/>
    <property type="molecule type" value="Genomic_DNA"/>
</dbReference>
<reference evidence="2 3" key="1">
    <citation type="submission" date="2023-03" db="EMBL/GenBank/DDBJ databases">
        <title>Genome insight into feeding habits of ladybird beetles.</title>
        <authorList>
            <person name="Li H.-S."/>
            <person name="Huang Y.-H."/>
            <person name="Pang H."/>
        </authorList>
    </citation>
    <scope>NUCLEOTIDE SEQUENCE [LARGE SCALE GENOMIC DNA]</scope>
    <source>
        <strain evidence="2">SYSU_2023b</strain>
        <tissue evidence="2">Whole body</tissue>
    </source>
</reference>
<evidence type="ECO:0000313" key="3">
    <source>
        <dbReference type="Proteomes" id="UP001431783"/>
    </source>
</evidence>
<evidence type="ECO:0008006" key="4">
    <source>
        <dbReference type="Google" id="ProtNLM"/>
    </source>
</evidence>
<feature type="chain" id="PRO_5043901129" description="Secreted protein" evidence="1">
    <location>
        <begin position="21"/>
        <end position="127"/>
    </location>
</feature>
<gene>
    <name evidence="2" type="ORF">WA026_011284</name>
</gene>
<comment type="caution">
    <text evidence="2">The sequence shown here is derived from an EMBL/GenBank/DDBJ whole genome shotgun (WGS) entry which is preliminary data.</text>
</comment>
<evidence type="ECO:0000256" key="1">
    <source>
        <dbReference type="SAM" id="SignalP"/>
    </source>
</evidence>
<feature type="signal peptide" evidence="1">
    <location>
        <begin position="1"/>
        <end position="20"/>
    </location>
</feature>
<keyword evidence="1" id="KW-0732">Signal</keyword>
<dbReference type="Proteomes" id="UP001431783">
    <property type="component" value="Unassembled WGS sequence"/>
</dbReference>
<protein>
    <recommendedName>
        <fullName evidence="4">Secreted protein</fullName>
    </recommendedName>
</protein>
<evidence type="ECO:0000313" key="2">
    <source>
        <dbReference type="EMBL" id="KAK9876168.1"/>
    </source>
</evidence>
<organism evidence="2 3">
    <name type="scientific">Henosepilachna vigintioctopunctata</name>
    <dbReference type="NCBI Taxonomy" id="420089"/>
    <lineage>
        <taxon>Eukaryota</taxon>
        <taxon>Metazoa</taxon>
        <taxon>Ecdysozoa</taxon>
        <taxon>Arthropoda</taxon>
        <taxon>Hexapoda</taxon>
        <taxon>Insecta</taxon>
        <taxon>Pterygota</taxon>
        <taxon>Neoptera</taxon>
        <taxon>Endopterygota</taxon>
        <taxon>Coleoptera</taxon>
        <taxon>Polyphaga</taxon>
        <taxon>Cucujiformia</taxon>
        <taxon>Coccinelloidea</taxon>
        <taxon>Coccinellidae</taxon>
        <taxon>Epilachninae</taxon>
        <taxon>Epilachnini</taxon>
        <taxon>Henosepilachna</taxon>
    </lineage>
</organism>
<keyword evidence="3" id="KW-1185">Reference proteome</keyword>
<proteinExistence type="predicted"/>
<accession>A0AAW1U659</accession>